<keyword evidence="3" id="KW-0611">Plant defense</keyword>
<dbReference type="Proteomes" id="UP000053555">
    <property type="component" value="Unassembled WGS sequence"/>
</dbReference>
<accession>A0A0B2RZE5</accession>
<dbReference type="Gene3D" id="1.20.5.4130">
    <property type="match status" value="1"/>
</dbReference>
<organism evidence="5">
    <name type="scientific">Glycine soja</name>
    <name type="common">Wild soybean</name>
    <dbReference type="NCBI Taxonomy" id="3848"/>
    <lineage>
        <taxon>Eukaryota</taxon>
        <taxon>Viridiplantae</taxon>
        <taxon>Streptophyta</taxon>
        <taxon>Embryophyta</taxon>
        <taxon>Tracheophyta</taxon>
        <taxon>Spermatophyta</taxon>
        <taxon>Magnoliopsida</taxon>
        <taxon>eudicotyledons</taxon>
        <taxon>Gunneridae</taxon>
        <taxon>Pentapetalae</taxon>
        <taxon>rosids</taxon>
        <taxon>fabids</taxon>
        <taxon>Fabales</taxon>
        <taxon>Fabaceae</taxon>
        <taxon>Papilionoideae</taxon>
        <taxon>50 kb inversion clade</taxon>
        <taxon>NPAAA clade</taxon>
        <taxon>indigoferoid/millettioid clade</taxon>
        <taxon>Phaseoleae</taxon>
        <taxon>Glycine</taxon>
        <taxon>Glycine subgen. Soja</taxon>
    </lineage>
</organism>
<name>A0A0B2RZE5_GLYSO</name>
<evidence type="ECO:0000259" key="4">
    <source>
        <dbReference type="Pfam" id="PF18052"/>
    </source>
</evidence>
<dbReference type="EMBL" id="KN646876">
    <property type="protein sequence ID" value="KHN37753.1"/>
    <property type="molecule type" value="Genomic_DNA"/>
</dbReference>
<dbReference type="GO" id="GO:0006952">
    <property type="term" value="P:defense response"/>
    <property type="evidence" value="ECO:0007669"/>
    <property type="project" value="UniProtKB-KW"/>
</dbReference>
<dbReference type="Pfam" id="PF18052">
    <property type="entry name" value="Rx_N"/>
    <property type="match status" value="1"/>
</dbReference>
<evidence type="ECO:0000256" key="1">
    <source>
        <dbReference type="ARBA" id="ARBA00022737"/>
    </source>
</evidence>
<dbReference type="GO" id="GO:0000166">
    <property type="term" value="F:nucleotide binding"/>
    <property type="evidence" value="ECO:0007669"/>
    <property type="project" value="UniProtKB-KW"/>
</dbReference>
<evidence type="ECO:0000256" key="2">
    <source>
        <dbReference type="ARBA" id="ARBA00022741"/>
    </source>
</evidence>
<dbReference type="InterPro" id="IPR041118">
    <property type="entry name" value="Rx_N"/>
</dbReference>
<protein>
    <recommendedName>
        <fullName evidence="4">Disease resistance N-terminal domain-containing protein</fullName>
    </recommendedName>
</protein>
<keyword evidence="2" id="KW-0547">Nucleotide-binding</keyword>
<sequence length="103" mass="11819">MSTLTGVRHYAWGKLQLTGYTVMDFHGRKLDEMLLSIEALVDDAEQKKFRDPRVRGWHIAAKDVVFDTEDLLDEIDYELSKCQVESEFQTFTFKVTNVGSSGL</sequence>
<reference evidence="5" key="1">
    <citation type="submission" date="2014-07" db="EMBL/GenBank/DDBJ databases">
        <title>Identification of a novel salt tolerance gene in wild soybean by whole-genome sequencing.</title>
        <authorList>
            <person name="Lam H.-M."/>
            <person name="Qi X."/>
            <person name="Li M.-W."/>
            <person name="Liu X."/>
            <person name="Xie M."/>
            <person name="Ni M."/>
            <person name="Xu X."/>
        </authorList>
    </citation>
    <scope>NUCLEOTIDE SEQUENCE [LARGE SCALE GENOMIC DNA]</scope>
    <source>
        <tissue evidence="5">Root</tissue>
    </source>
</reference>
<dbReference type="AlphaFoldDB" id="A0A0B2RZE5"/>
<keyword evidence="1" id="KW-0677">Repeat</keyword>
<feature type="domain" description="Disease resistance N-terminal" evidence="4">
    <location>
        <begin position="28"/>
        <end position="91"/>
    </location>
</feature>
<gene>
    <name evidence="5" type="ORF">glysoja_043782</name>
</gene>
<evidence type="ECO:0000256" key="3">
    <source>
        <dbReference type="ARBA" id="ARBA00022821"/>
    </source>
</evidence>
<proteinExistence type="predicted"/>
<evidence type="ECO:0000313" key="5">
    <source>
        <dbReference type="EMBL" id="KHN37753.1"/>
    </source>
</evidence>